<dbReference type="InParanoid" id="A0A5Q0BM82"/>
<name>A0A5Q0BM82_9GAMM</name>
<sequence length="141" mass="15978">MNEVAAEQIPEYDEHDEQLARLIAKCWADAAYKAKLLTNTSEILKEEGFEVQEGVTIRAVENTRSMYHLVIPEKPAELSDQELDGVVGGIWKTIRRASRGPRIAVAYIKHTGQMMNEPSSFPTDHIAAELDRDVNWIKRNT</sequence>
<dbReference type="NCBIfam" id="TIGR03793">
    <property type="entry name" value="leader_NHLP"/>
    <property type="match status" value="1"/>
</dbReference>
<dbReference type="Proteomes" id="UP000325755">
    <property type="component" value="Chromosome"/>
</dbReference>
<evidence type="ECO:0000313" key="4">
    <source>
        <dbReference type="Proteomes" id="UP000325755"/>
    </source>
</evidence>
<dbReference type="KEGG" id="mmob:F6R98_11905"/>
<reference evidence="3 4" key="1">
    <citation type="submission" date="2019-09" db="EMBL/GenBank/DDBJ databases">
        <title>Ecophysiology of the spiral-shaped methanotroph Methylospira mobilis as revealed by the complete genome sequence.</title>
        <authorList>
            <person name="Oshkin I.Y."/>
            <person name="Dedysh S.N."/>
            <person name="Miroshnikov K."/>
            <person name="Danilova O.V."/>
            <person name="Hakobyan A."/>
            <person name="Liesack W."/>
        </authorList>
    </citation>
    <scope>NUCLEOTIDE SEQUENCE [LARGE SCALE GENOMIC DNA]</scope>
    <source>
        <strain evidence="3 4">Shm1</strain>
    </source>
</reference>
<dbReference type="EMBL" id="CP044205">
    <property type="protein sequence ID" value="QFY43238.1"/>
    <property type="molecule type" value="Genomic_DNA"/>
</dbReference>
<dbReference type="RefSeq" id="WP_153249219.1">
    <property type="nucleotide sequence ID" value="NZ_CP044205.1"/>
</dbReference>
<evidence type="ECO:0000313" key="3">
    <source>
        <dbReference type="EMBL" id="QFY43238.1"/>
    </source>
</evidence>
<dbReference type="Pfam" id="PF02979">
    <property type="entry name" value="NHase_alpha"/>
    <property type="match status" value="1"/>
</dbReference>
<dbReference type="InterPro" id="IPR022513">
    <property type="entry name" value="TOMM_pelo"/>
</dbReference>
<dbReference type="GO" id="GO:0046914">
    <property type="term" value="F:transition metal ion binding"/>
    <property type="evidence" value="ECO:0007669"/>
    <property type="project" value="InterPro"/>
</dbReference>
<dbReference type="GO" id="GO:0003824">
    <property type="term" value="F:catalytic activity"/>
    <property type="evidence" value="ECO:0007669"/>
    <property type="project" value="InterPro"/>
</dbReference>
<gene>
    <name evidence="3" type="ORF">F6R98_11905</name>
</gene>
<keyword evidence="1" id="KW-0479">Metal-binding</keyword>
<dbReference type="AlphaFoldDB" id="A0A5Q0BM82"/>
<keyword evidence="4" id="KW-1185">Reference proteome</keyword>
<dbReference type="SUPFAM" id="SSF56209">
    <property type="entry name" value="Nitrile hydratase alpha chain"/>
    <property type="match status" value="1"/>
</dbReference>
<organism evidence="3 4">
    <name type="scientific">Candidatus Methylospira mobilis</name>
    <dbReference type="NCBI Taxonomy" id="1808979"/>
    <lineage>
        <taxon>Bacteria</taxon>
        <taxon>Pseudomonadati</taxon>
        <taxon>Pseudomonadota</taxon>
        <taxon>Gammaproteobacteria</taxon>
        <taxon>Methylococcales</taxon>
        <taxon>Methylococcaceae</taxon>
        <taxon>Candidatus Methylospira</taxon>
    </lineage>
</organism>
<proteinExistence type="predicted"/>
<feature type="domain" description="Nitrile hydratase alpha/Thiocyanate hydrolase gamma" evidence="2">
    <location>
        <begin position="11"/>
        <end position="71"/>
    </location>
</feature>
<evidence type="ECO:0000259" key="2">
    <source>
        <dbReference type="Pfam" id="PF02979"/>
    </source>
</evidence>
<accession>A0A5Q0BM82</accession>
<protein>
    <submittedName>
        <fullName evidence="3">NHLP leader peptide family natural product</fullName>
    </submittedName>
</protein>
<dbReference type="OrthoDB" id="5077169at2"/>
<dbReference type="Gene3D" id="3.90.330.10">
    <property type="entry name" value="Nitrile hydratase alpha /Thiocyanate hydrolase gamma"/>
    <property type="match status" value="1"/>
</dbReference>
<dbReference type="InterPro" id="IPR004232">
    <property type="entry name" value="CN_Hdrtase_a/SCN_Hdrlase_g"/>
</dbReference>
<dbReference type="InterPro" id="IPR036648">
    <property type="entry name" value="CN_Hdrase_a/SCN_Hdrase_g_sf"/>
</dbReference>
<evidence type="ECO:0000256" key="1">
    <source>
        <dbReference type="ARBA" id="ARBA00022723"/>
    </source>
</evidence>